<feature type="repeat" description="ANK" evidence="3">
    <location>
        <begin position="998"/>
        <end position="1030"/>
    </location>
</feature>
<dbReference type="Gene3D" id="3.30.559.10">
    <property type="entry name" value="Chloramphenicol acetyltransferase-like domain"/>
    <property type="match status" value="2"/>
</dbReference>
<dbReference type="OrthoDB" id="5242973at2759"/>
<gene>
    <name evidence="6" type="ORF">E0L32_006211</name>
</gene>
<feature type="repeat" description="ANK" evidence="3">
    <location>
        <begin position="726"/>
        <end position="758"/>
    </location>
</feature>
<dbReference type="Pfam" id="PF00023">
    <property type="entry name" value="Ank"/>
    <property type="match status" value="1"/>
</dbReference>
<evidence type="ECO:0000313" key="6">
    <source>
        <dbReference type="EMBL" id="TPX13481.1"/>
    </source>
</evidence>
<feature type="repeat" description="ANK" evidence="3">
    <location>
        <begin position="1064"/>
        <end position="1096"/>
    </location>
</feature>
<evidence type="ECO:0000256" key="4">
    <source>
        <dbReference type="SAM" id="MobiDB-lite"/>
    </source>
</evidence>
<dbReference type="RefSeq" id="XP_030995192.1">
    <property type="nucleotide sequence ID" value="XM_031140819.1"/>
</dbReference>
<feature type="repeat" description="ANK" evidence="3">
    <location>
        <begin position="1309"/>
        <end position="1336"/>
    </location>
</feature>
<keyword evidence="2 3" id="KW-0040">ANK repeat</keyword>
<dbReference type="PANTHER" id="PTHR24198">
    <property type="entry name" value="ANKYRIN REPEAT AND PROTEIN KINASE DOMAIN-CONTAINING PROTEIN"/>
    <property type="match status" value="1"/>
</dbReference>
<proteinExistence type="predicted"/>
<feature type="repeat" description="ANK" evidence="3">
    <location>
        <begin position="1375"/>
        <end position="1407"/>
    </location>
</feature>
<dbReference type="Gene3D" id="1.25.40.20">
    <property type="entry name" value="Ankyrin repeat-containing domain"/>
    <property type="match status" value="9"/>
</dbReference>
<sequence length="2154" mass="237693">MNHPDHWSNSWLTLAQDQGKLEVHIPKAFSEERPPVNYSHTSFNIAIDEHAVAASYPNLGQHDLSSMMIPGANIWDLGLPSTTPRGTEDYLNSDSPLLTLHITSFTDATLVSLCWPHVAADAKGLTELAKAWSLVLAGRETEVQPMLSFRDDPMATAGRDQRFQEKHWQEHLLLTGFWLYVCLLRYLIDMLWWPKMESSGVFISKEAVQKLKAAAAENLPEPKPFISDGDVISAWACSMAASVLTPTSDRTVSILNAFDLRKRAPSLFPAREGDGCYIQNAVFPITTLVPARVLCSREGLGLAALEVRRTIGNDSQEAQVHALARLNRRAIVDNGLVPIFGDTSIFMINLSNWTKVGVFHTVDFGPAVLFRNSRTRSGVLESKPVFCQDEGVSEKDVFARNYFTFVEGPAGGYCVRGYLPPKVWRKIEQSIDSDDTLSPDSALAQRLLDEGFTHTGKELSKGEALRWAAKQVNLELLQLLIREGADVNSKGDKDETAFMFAAESGDCDLILALHKAGVDMEAGNTSAQSALHYAAIDGREAAVRLLVNELKFPIEYPDVDGWTPFLAVARTVQTAMLGVLRELGANIDAKDNTGRSALHHAAIRGSLENAKLLIEWGASPSPADEDDYTPLHRAIIANRPSIVRYLVEIGADISAINNIGRNALHTAAWEGKSDLVETILQPGTIDLEAKDGTGDTALSLAAYRGNTAVVSLLVQRGAALDCVDNRSNSLLHNATRGYSFEVIDFLMKHNADIEARNGSKATPLLFAARNSDLGMNRYLEKYGANLYKVDKDDYTALHLAVMTGNLRLVRHYVRSRVSLEAKTKWGQSALSLAAEEGFSEIVTLLLDSRADIETEATQAGCERWRPIHYAVSKGHEAVVEILLERGADGFAKDADGRTALYLAEDKDHTNIAELIRRNTRIGGKVSQAVQVRSIAGLIYSAGFGDATDLKRSIEEGVDVNAMATDGNRALIEAAKRGKSTSMLMLLEAGADPNLQDLFGMSALWWACWMKEEEVVRQLLSRGASTEVADQDNQTPLAAASLQGYDGIVQILLDHGANPNTPVTYGMTPLIYAVNEGHTRVVELLVNANVDLNYAQPDGETALSLAKLDGNDEIVRILETKIQEGNGPSVSSDKADDTGYTAQEKERALKLSKAARKGRTVELERLLKLGTNMNLLEKSDIPLILAAKHGQVHAVAMLLSHGAQVDKRDESGRTALHYAAWKGQTEIIRHLHKHGATINSQDYSQRDPLSLAAEAGRKDASALLLELGSKLDHRDDDGQTPLWHAAQVGHTDIVELLVNAGANINSANHEGFTPLSQAVDERDFHTARLLLEKGARMIPVPKTNYSPLCLAVYNGDEDIIELLNEYRADVDHLSNSRRTPLMIAAEEGHGMVVRQLIEMGARADAKDDDGRTALSYAKENRHGSLLYDLCNAAWLREKNERALRRTRYEELSERSMYQYSRLQESGQIRIMELHPGEHGDVISFELHDVDLSRVPSYEALSYEWQERQGNIPVQCGEDRVHVTPNCKAALESLRYKDKSRMLWIDAVCIDQSRTQEVNEQVSMFTDIYRKAKNVIMWLGEDDDDTEKGFGAVQTLAGLYPLDRAERHKLLNIAFDGKEEAREALASIKPLYDSSYWERAWIFQEIILAGSRGVVYCGPYSCNWDTLRTGLLAYEQCASRANNLCFKAIVSIDNAFKESGGADITTTIAAMTTFQATDPRDKVYATLRLGSALLTSQQLKPPAVDYELTVQEVYMEAARYYVHVRGSPGWGLGNRPSKKVVEGLPSWVPDFDYGSRRTALETYHALYGKVNLTSTDLRVGRAPAMTRVSLHIGAYIVDDVIFSAQIAREKDIYDIVNSLAVVLAEQGHGIYDPLPRQDGLATAPATKLEDTIFAAMLRGLLNLRIGDEERDLSQDSDSDSESGIDEPDEGTRTHIAKPGLTDPAAEDSKTSQNFSEDEDKASETSSVDDWITVSDHSVNSELPIPDGELDQNSSEGDSQEGDMSDASLGSPQTFSYKRIAAFLAWKLSIDSTTPELSKHIPPYLESLVRDWNDPEEKSEKYLEQYADMENSARYDTDIFYTTKGYFGITNGNEAAEGLVVALVSGDSQLSLLRPGEDGQQKWYEYVDDAIFTHLSGDINTLDILDATGRIERIVVR</sequence>
<dbReference type="SUPFAM" id="SSF48403">
    <property type="entry name" value="Ankyrin repeat"/>
    <property type="match status" value="3"/>
</dbReference>
<feature type="repeat" description="ANK" evidence="3">
    <location>
        <begin position="759"/>
        <end position="791"/>
    </location>
</feature>
<feature type="repeat" description="ANK" evidence="3">
    <location>
        <begin position="626"/>
        <end position="658"/>
    </location>
</feature>
<dbReference type="PRINTS" id="PR01415">
    <property type="entry name" value="ANKYRIN"/>
</dbReference>
<feature type="repeat" description="ANK" evidence="3">
    <location>
        <begin position="560"/>
        <end position="592"/>
    </location>
</feature>
<dbReference type="SMART" id="SM00248">
    <property type="entry name" value="ANK"/>
    <property type="match status" value="27"/>
</dbReference>
<feature type="repeat" description="ANK" evidence="3">
    <location>
        <begin position="1177"/>
        <end position="1209"/>
    </location>
</feature>
<evidence type="ECO:0000256" key="3">
    <source>
        <dbReference type="PROSITE-ProRule" id="PRU00023"/>
    </source>
</evidence>
<feature type="repeat" description="ANK" evidence="3">
    <location>
        <begin position="792"/>
        <end position="824"/>
    </location>
</feature>
<dbReference type="EMBL" id="SKBQ01000034">
    <property type="protein sequence ID" value="TPX13481.1"/>
    <property type="molecule type" value="Genomic_DNA"/>
</dbReference>
<feature type="repeat" description="ANK" evidence="3">
    <location>
        <begin position="1243"/>
        <end position="1275"/>
    </location>
</feature>
<feature type="compositionally biased region" description="Acidic residues" evidence="4">
    <location>
        <begin position="1912"/>
        <end position="1926"/>
    </location>
</feature>
<keyword evidence="1" id="KW-0677">Repeat</keyword>
<dbReference type="InterPro" id="IPR002110">
    <property type="entry name" value="Ankyrin_rpt"/>
</dbReference>
<feature type="repeat" description="ANK" evidence="3">
    <location>
        <begin position="1342"/>
        <end position="1374"/>
    </location>
</feature>
<dbReference type="STRING" id="1093900.A0A507B8U1"/>
<feature type="repeat" description="ANK" evidence="3">
    <location>
        <begin position="965"/>
        <end position="997"/>
    </location>
</feature>
<evidence type="ECO:0000259" key="5">
    <source>
        <dbReference type="Pfam" id="PF06985"/>
    </source>
</evidence>
<feature type="repeat" description="ANK" evidence="3">
    <location>
        <begin position="1276"/>
        <end position="1308"/>
    </location>
</feature>
<accession>A0A507B8U1</accession>
<dbReference type="PROSITE" id="PS50297">
    <property type="entry name" value="ANK_REP_REGION"/>
    <property type="match status" value="14"/>
</dbReference>
<dbReference type="InterPro" id="IPR010730">
    <property type="entry name" value="HET"/>
</dbReference>
<feature type="domain" description="Heterokaryon incompatibility" evidence="5">
    <location>
        <begin position="1496"/>
        <end position="1643"/>
    </location>
</feature>
<dbReference type="PANTHER" id="PTHR24198:SF165">
    <property type="entry name" value="ANKYRIN REPEAT-CONTAINING PROTEIN-RELATED"/>
    <property type="match status" value="1"/>
</dbReference>
<protein>
    <recommendedName>
        <fullName evidence="5">Heterokaryon incompatibility domain-containing protein</fullName>
    </recommendedName>
</protein>
<comment type="caution">
    <text evidence="6">The sequence shown here is derived from an EMBL/GenBank/DDBJ whole genome shotgun (WGS) entry which is preliminary data.</text>
</comment>
<dbReference type="Proteomes" id="UP000319257">
    <property type="component" value="Unassembled WGS sequence"/>
</dbReference>
<feature type="repeat" description="ANK" evidence="3">
    <location>
        <begin position="693"/>
        <end position="725"/>
    </location>
</feature>
<dbReference type="PROSITE" id="PS50088">
    <property type="entry name" value="ANK_REPEAT"/>
    <property type="match status" value="21"/>
</dbReference>
<dbReference type="Pfam" id="PF12796">
    <property type="entry name" value="Ank_2"/>
    <property type="match status" value="8"/>
</dbReference>
<evidence type="ECO:0000256" key="1">
    <source>
        <dbReference type="ARBA" id="ARBA00022737"/>
    </source>
</evidence>
<keyword evidence="7" id="KW-1185">Reference proteome</keyword>
<dbReference type="Pfam" id="PF06985">
    <property type="entry name" value="HET"/>
    <property type="match status" value="1"/>
</dbReference>
<dbReference type="GeneID" id="41973658"/>
<feature type="repeat" description="ANK" evidence="3">
    <location>
        <begin position="1210"/>
        <end position="1242"/>
    </location>
</feature>
<organism evidence="6 7">
    <name type="scientific">Thyridium curvatum</name>
    <dbReference type="NCBI Taxonomy" id="1093900"/>
    <lineage>
        <taxon>Eukaryota</taxon>
        <taxon>Fungi</taxon>
        <taxon>Dikarya</taxon>
        <taxon>Ascomycota</taxon>
        <taxon>Pezizomycotina</taxon>
        <taxon>Sordariomycetes</taxon>
        <taxon>Sordariomycetidae</taxon>
        <taxon>Thyridiales</taxon>
        <taxon>Thyridiaceae</taxon>
        <taxon>Thyridium</taxon>
    </lineage>
</organism>
<feature type="region of interest" description="Disordered" evidence="4">
    <location>
        <begin position="1908"/>
        <end position="2008"/>
    </location>
</feature>
<feature type="repeat" description="ANK" evidence="3">
    <location>
        <begin position="1031"/>
        <end position="1063"/>
    </location>
</feature>
<name>A0A507B8U1_9PEZI</name>
<feature type="repeat" description="ANK" evidence="3">
    <location>
        <begin position="862"/>
        <end position="894"/>
    </location>
</feature>
<feature type="repeat" description="ANK" evidence="3">
    <location>
        <begin position="593"/>
        <end position="625"/>
    </location>
</feature>
<evidence type="ECO:0000313" key="7">
    <source>
        <dbReference type="Proteomes" id="UP000319257"/>
    </source>
</evidence>
<feature type="repeat" description="ANK" evidence="3">
    <location>
        <begin position="460"/>
        <end position="492"/>
    </location>
</feature>
<evidence type="ECO:0000256" key="2">
    <source>
        <dbReference type="ARBA" id="ARBA00023043"/>
    </source>
</evidence>
<dbReference type="InterPro" id="IPR023213">
    <property type="entry name" value="CAT-like_dom_sf"/>
</dbReference>
<dbReference type="InterPro" id="IPR036770">
    <property type="entry name" value="Ankyrin_rpt-contain_sf"/>
</dbReference>
<dbReference type="InParanoid" id="A0A507B8U1"/>
<feature type="repeat" description="ANK" evidence="3">
    <location>
        <begin position="825"/>
        <end position="857"/>
    </location>
</feature>
<reference evidence="6 7" key="1">
    <citation type="submission" date="2019-06" db="EMBL/GenBank/DDBJ databases">
        <title>Draft genome sequence of the filamentous fungus Phialemoniopsis curvata isolated from diesel fuel.</title>
        <authorList>
            <person name="Varaljay V.A."/>
            <person name="Lyon W.J."/>
            <person name="Crouch A.L."/>
            <person name="Drake C.E."/>
            <person name="Hollomon J.M."/>
            <person name="Nadeau L.J."/>
            <person name="Nunn H.S."/>
            <person name="Stevenson B.S."/>
            <person name="Bojanowski C.L."/>
            <person name="Crookes-Goodson W.J."/>
        </authorList>
    </citation>
    <scope>NUCLEOTIDE SEQUENCE [LARGE SCALE GENOMIC DNA]</scope>
    <source>
        <strain evidence="6 7">D216</strain>
    </source>
</reference>